<comment type="caution">
    <text evidence="1">The sequence shown here is derived from an EMBL/GenBank/DDBJ whole genome shotgun (WGS) entry which is preliminary data.</text>
</comment>
<evidence type="ECO:0000313" key="1">
    <source>
        <dbReference type="EMBL" id="MFE8701049.1"/>
    </source>
</evidence>
<dbReference type="Proteomes" id="UP001601059">
    <property type="component" value="Unassembled WGS sequence"/>
</dbReference>
<dbReference type="RefSeq" id="WP_389360824.1">
    <property type="nucleotide sequence ID" value="NZ_JBIACK010000004.1"/>
</dbReference>
<proteinExistence type="predicted"/>
<evidence type="ECO:0000313" key="2">
    <source>
        <dbReference type="Proteomes" id="UP001601059"/>
    </source>
</evidence>
<protein>
    <submittedName>
        <fullName evidence="1">Uncharacterized protein</fullName>
    </submittedName>
</protein>
<gene>
    <name evidence="1" type="ORF">ACFYKX_10615</name>
</gene>
<name>A0ABW6KBD9_9BACI</name>
<reference evidence="1 2" key="1">
    <citation type="submission" date="2024-08" db="EMBL/GenBank/DDBJ databases">
        <title>Two novel Cytobacillus novel species.</title>
        <authorList>
            <person name="Liu G."/>
        </authorList>
    </citation>
    <scope>NUCLEOTIDE SEQUENCE [LARGE SCALE GENOMIC DNA]</scope>
    <source>
        <strain evidence="1 2">FJAT-54145</strain>
    </source>
</reference>
<keyword evidence="2" id="KW-1185">Reference proteome</keyword>
<organism evidence="1 2">
    <name type="scientific">Cytobacillus spartinae</name>
    <dbReference type="NCBI Taxonomy" id="3299023"/>
    <lineage>
        <taxon>Bacteria</taxon>
        <taxon>Bacillati</taxon>
        <taxon>Bacillota</taxon>
        <taxon>Bacilli</taxon>
        <taxon>Bacillales</taxon>
        <taxon>Bacillaceae</taxon>
        <taxon>Cytobacillus</taxon>
    </lineage>
</organism>
<dbReference type="EMBL" id="JBIACK010000004">
    <property type="protein sequence ID" value="MFE8701049.1"/>
    <property type="molecule type" value="Genomic_DNA"/>
</dbReference>
<accession>A0ABW6KBD9</accession>
<sequence length="49" mass="5312">MGKRGGIVLTRCHRDSPEVLASTRGNLQPIESIRGVPLDGVRLDKVADQ</sequence>